<dbReference type="InterPro" id="IPR015349">
    <property type="entry name" value="OCT_dom"/>
</dbReference>
<protein>
    <recommendedName>
        <fullName evidence="9">GTPase Obg</fullName>
        <ecNumber evidence="9">3.6.5.-</ecNumber>
    </recommendedName>
    <alternativeName>
        <fullName evidence="9">GTP-binding protein Obg</fullName>
    </alternativeName>
</protein>
<dbReference type="SUPFAM" id="SSF52540">
    <property type="entry name" value="P-loop containing nucleoside triphosphate hydrolases"/>
    <property type="match status" value="1"/>
</dbReference>
<evidence type="ECO:0000256" key="2">
    <source>
        <dbReference type="ARBA" id="ARBA00007699"/>
    </source>
</evidence>
<gene>
    <name evidence="14" type="primary">obgE</name>
    <name evidence="9" type="synonym">obg</name>
    <name evidence="14" type="ORF">WIS52_21790</name>
</gene>
<keyword evidence="5 9" id="KW-0547">Nucleotide-binding</keyword>
<comment type="subcellular location">
    <subcellularLocation>
        <location evidence="9">Cytoplasm</location>
    </subcellularLocation>
</comment>
<evidence type="ECO:0000259" key="13">
    <source>
        <dbReference type="PROSITE" id="PS51883"/>
    </source>
</evidence>
<reference evidence="14 15" key="1">
    <citation type="submission" date="2024-03" db="EMBL/GenBank/DDBJ databases">
        <title>Draft genome sequence of Pseudonocardia nematodicida JCM 31783.</title>
        <authorList>
            <person name="Butdee W."/>
            <person name="Duangmal K."/>
        </authorList>
    </citation>
    <scope>NUCLEOTIDE SEQUENCE [LARGE SCALE GENOMIC DNA]</scope>
    <source>
        <strain evidence="14 15">JCM 31783</strain>
    </source>
</reference>
<keyword evidence="4 9" id="KW-0479">Metal-binding</keyword>
<dbReference type="SUPFAM" id="SSF102741">
    <property type="entry name" value="Obg GTP-binding protein C-terminal domain"/>
    <property type="match status" value="1"/>
</dbReference>
<evidence type="ECO:0000259" key="12">
    <source>
        <dbReference type="PROSITE" id="PS51881"/>
    </source>
</evidence>
<evidence type="ECO:0000313" key="15">
    <source>
        <dbReference type="Proteomes" id="UP001494902"/>
    </source>
</evidence>
<dbReference type="Gene3D" id="3.40.50.300">
    <property type="entry name" value="P-loop containing nucleotide triphosphate hydrolases"/>
    <property type="match status" value="1"/>
</dbReference>
<dbReference type="CDD" id="cd01898">
    <property type="entry name" value="Obg"/>
    <property type="match status" value="1"/>
</dbReference>
<dbReference type="Proteomes" id="UP001494902">
    <property type="component" value="Unassembled WGS sequence"/>
</dbReference>
<dbReference type="NCBIfam" id="NF008954">
    <property type="entry name" value="PRK12296.1"/>
    <property type="match status" value="1"/>
</dbReference>
<feature type="binding site" evidence="9">
    <location>
        <begin position="292"/>
        <end position="295"/>
    </location>
    <ligand>
        <name>GTP</name>
        <dbReference type="ChEBI" id="CHEBI:37565"/>
    </ligand>
</feature>
<dbReference type="NCBIfam" id="TIGR03595">
    <property type="entry name" value="Obg_CgtA_exten"/>
    <property type="match status" value="1"/>
</dbReference>
<evidence type="ECO:0000256" key="4">
    <source>
        <dbReference type="ARBA" id="ARBA00022723"/>
    </source>
</evidence>
<feature type="binding site" evidence="9">
    <location>
        <position position="193"/>
    </location>
    <ligand>
        <name>Mg(2+)</name>
        <dbReference type="ChEBI" id="CHEBI:18420"/>
    </ligand>
</feature>
<dbReference type="Gene3D" id="3.30.300.350">
    <property type="entry name" value="GTP-binding protein OBG, C-terminal domain"/>
    <property type="match status" value="1"/>
</dbReference>
<feature type="binding site" evidence="9">
    <location>
        <begin position="191"/>
        <end position="195"/>
    </location>
    <ligand>
        <name>GTP</name>
        <dbReference type="ChEBI" id="CHEBI:37565"/>
    </ligand>
</feature>
<dbReference type="InterPro" id="IPR006074">
    <property type="entry name" value="GTP1-OBG_CS"/>
</dbReference>
<evidence type="ECO:0000256" key="8">
    <source>
        <dbReference type="ARBA" id="ARBA00023134"/>
    </source>
</evidence>
<name>A0ABV1KF76_9PSEU</name>
<feature type="domain" description="OBG-type G" evidence="11">
    <location>
        <begin position="160"/>
        <end position="341"/>
    </location>
</feature>
<dbReference type="EMBL" id="JBEDNQ010000009">
    <property type="protein sequence ID" value="MEQ3553109.1"/>
    <property type="molecule type" value="Genomic_DNA"/>
</dbReference>
<feature type="region of interest" description="Disordered" evidence="10">
    <location>
        <begin position="65"/>
        <end position="85"/>
    </location>
</feature>
<dbReference type="Pfam" id="PF01926">
    <property type="entry name" value="MMR_HSR1"/>
    <property type="match status" value="1"/>
</dbReference>
<comment type="subunit">
    <text evidence="9">Monomer.</text>
</comment>
<dbReference type="InterPro" id="IPR006073">
    <property type="entry name" value="GTP-bd"/>
</dbReference>
<evidence type="ECO:0000256" key="10">
    <source>
        <dbReference type="SAM" id="MobiDB-lite"/>
    </source>
</evidence>
<dbReference type="PRINTS" id="PR00326">
    <property type="entry name" value="GTP1OBG"/>
</dbReference>
<feature type="domain" description="Obg" evidence="13">
    <location>
        <begin position="2"/>
        <end position="159"/>
    </location>
</feature>
<comment type="cofactor">
    <cofactor evidence="1 9">
        <name>Mg(2+)</name>
        <dbReference type="ChEBI" id="CHEBI:18420"/>
    </cofactor>
</comment>
<dbReference type="EC" id="3.6.5.-" evidence="9"/>
<dbReference type="PANTHER" id="PTHR11702:SF31">
    <property type="entry name" value="MITOCHONDRIAL RIBOSOME-ASSOCIATED GTPASE 2"/>
    <property type="match status" value="1"/>
</dbReference>
<dbReference type="Gene3D" id="2.70.210.12">
    <property type="entry name" value="GTP1/OBG domain"/>
    <property type="match status" value="1"/>
</dbReference>
<dbReference type="InterPro" id="IPR006169">
    <property type="entry name" value="GTP1_OBG_dom"/>
</dbReference>
<dbReference type="SUPFAM" id="SSF82051">
    <property type="entry name" value="Obg GTP-binding protein N-terminal domain"/>
    <property type="match status" value="1"/>
</dbReference>
<keyword evidence="7 9" id="KW-0460">Magnesium</keyword>
<organism evidence="14 15">
    <name type="scientific">Pseudonocardia nematodicida</name>
    <dbReference type="NCBI Taxonomy" id="1206997"/>
    <lineage>
        <taxon>Bacteria</taxon>
        <taxon>Bacillati</taxon>
        <taxon>Actinomycetota</taxon>
        <taxon>Actinomycetes</taxon>
        <taxon>Pseudonocardiales</taxon>
        <taxon>Pseudonocardiaceae</taxon>
        <taxon>Pseudonocardia</taxon>
    </lineage>
</organism>
<keyword evidence="15" id="KW-1185">Reference proteome</keyword>
<evidence type="ECO:0000256" key="3">
    <source>
        <dbReference type="ARBA" id="ARBA00022490"/>
    </source>
</evidence>
<feature type="domain" description="OCT" evidence="12">
    <location>
        <begin position="359"/>
        <end position="439"/>
    </location>
</feature>
<sequence length="499" mass="52390">MSRFVDRVVLHATAGSGGNGCASVHREKFKPLGGPDGGNGGRGGSVLLVVDPGVHTLLDYHHRPHASAKSGAQGQGSFKQGANAPDLELRVPDGTVVLDADGEIVADLVGSGTQYVAAQGGRGGLGNAALASAARKAPGFALLGEPGDEVELTLELRSIADVGLVGFPSAGKSSLVAALSAARPKIADYPFTTLVPQLGVVSAGDETFTVADVPGLIPGAADGRGLGLEFLRHVERCEVLVHVVDCATFETERDPVGDIEALETELAHYADQLGTSALGERLDERPRLIALNKIDVPDAADLVDMVRADLDERFGWPVYPISTASRAGLRELTFAMAERVAAARAARPVVEATRTVIRPKAIDDAGFTIERDTEISDGFVVRGERPERWIRQTNFENDEAVGYLADRLARLGVEEALAKAGAVPGCPVTIGDVTFDWEPSTPAGAAALLTGRGTDVRLESNERVGASDRKRARAARRAHLSDAELAAGARYSSDHEIDE</sequence>
<evidence type="ECO:0000313" key="14">
    <source>
        <dbReference type="EMBL" id="MEQ3553109.1"/>
    </source>
</evidence>
<feature type="binding site" evidence="9">
    <location>
        <begin position="166"/>
        <end position="173"/>
    </location>
    <ligand>
        <name>GTP</name>
        <dbReference type="ChEBI" id="CHEBI:37565"/>
    </ligand>
</feature>
<dbReference type="InterPro" id="IPR027417">
    <property type="entry name" value="P-loop_NTPase"/>
</dbReference>
<dbReference type="PROSITE" id="PS51710">
    <property type="entry name" value="G_OBG"/>
    <property type="match status" value="1"/>
</dbReference>
<comment type="function">
    <text evidence="9">An essential GTPase which binds GTP, GDP and possibly (p)ppGpp with moderate affinity, with high nucleotide exchange rates and a fairly low GTP hydrolysis rate. Plays a role in control of the cell cycle, stress response, ribosome biogenesis and in those bacteria that undergo differentiation, in morphogenesis control.</text>
</comment>
<comment type="caution">
    <text evidence="14">The sequence shown here is derived from an EMBL/GenBank/DDBJ whole genome shotgun (WGS) entry which is preliminary data.</text>
</comment>
<evidence type="ECO:0000256" key="6">
    <source>
        <dbReference type="ARBA" id="ARBA00022801"/>
    </source>
</evidence>
<evidence type="ECO:0000256" key="7">
    <source>
        <dbReference type="ARBA" id="ARBA00022842"/>
    </source>
</evidence>
<dbReference type="InterPro" id="IPR036726">
    <property type="entry name" value="GTP1_OBG_dom_sf"/>
</dbReference>
<evidence type="ECO:0000259" key="11">
    <source>
        <dbReference type="PROSITE" id="PS51710"/>
    </source>
</evidence>
<evidence type="ECO:0000256" key="5">
    <source>
        <dbReference type="ARBA" id="ARBA00022741"/>
    </source>
</evidence>
<dbReference type="HAMAP" id="MF_01454">
    <property type="entry name" value="GTPase_Obg"/>
    <property type="match status" value="1"/>
</dbReference>
<feature type="binding site" evidence="9">
    <location>
        <begin position="322"/>
        <end position="324"/>
    </location>
    <ligand>
        <name>GTP</name>
        <dbReference type="ChEBI" id="CHEBI:37565"/>
    </ligand>
</feature>
<feature type="binding site" evidence="9">
    <location>
        <begin position="212"/>
        <end position="215"/>
    </location>
    <ligand>
        <name>GTP</name>
        <dbReference type="ChEBI" id="CHEBI:37565"/>
    </ligand>
</feature>
<evidence type="ECO:0000256" key="9">
    <source>
        <dbReference type="HAMAP-Rule" id="MF_01454"/>
    </source>
</evidence>
<dbReference type="NCBIfam" id="NF008955">
    <property type="entry name" value="PRK12297.1"/>
    <property type="match status" value="1"/>
</dbReference>
<dbReference type="NCBIfam" id="NF008956">
    <property type="entry name" value="PRK12299.1"/>
    <property type="match status" value="1"/>
</dbReference>
<keyword evidence="3 9" id="KW-0963">Cytoplasm</keyword>
<feature type="compositionally biased region" description="Polar residues" evidence="10">
    <location>
        <begin position="70"/>
        <end position="80"/>
    </location>
</feature>
<dbReference type="PROSITE" id="PS51881">
    <property type="entry name" value="OCT"/>
    <property type="match status" value="1"/>
</dbReference>
<dbReference type="PROSITE" id="PS00905">
    <property type="entry name" value="GTP1_OBG"/>
    <property type="match status" value="1"/>
</dbReference>
<dbReference type="PANTHER" id="PTHR11702">
    <property type="entry name" value="DEVELOPMENTALLY REGULATED GTP-BINDING PROTEIN-RELATED"/>
    <property type="match status" value="1"/>
</dbReference>
<evidence type="ECO:0000256" key="1">
    <source>
        <dbReference type="ARBA" id="ARBA00001946"/>
    </source>
</evidence>
<proteinExistence type="inferred from homology"/>
<keyword evidence="6 9" id="KW-0378">Hydrolase</keyword>
<dbReference type="InterPro" id="IPR036346">
    <property type="entry name" value="GTP-bd_prot_GTP1/OBG_C_sf"/>
</dbReference>
<dbReference type="PROSITE" id="PS51883">
    <property type="entry name" value="OBG"/>
    <property type="match status" value="1"/>
</dbReference>
<keyword evidence="8 9" id="KW-0342">GTP-binding</keyword>
<dbReference type="InterPro" id="IPR014100">
    <property type="entry name" value="GTP-bd_Obg/CgtA"/>
</dbReference>
<dbReference type="InterPro" id="IPR031167">
    <property type="entry name" value="G_OBG"/>
</dbReference>
<accession>A0ABV1KF76</accession>
<dbReference type="NCBIfam" id="TIGR02729">
    <property type="entry name" value="Obg_CgtA"/>
    <property type="match status" value="1"/>
</dbReference>
<comment type="similarity">
    <text evidence="2 9">Belongs to the TRAFAC class OBG-HflX-like GTPase superfamily. OBG GTPase family.</text>
</comment>
<dbReference type="RefSeq" id="WP_349300176.1">
    <property type="nucleotide sequence ID" value="NZ_JBEDNQ010000009.1"/>
</dbReference>
<dbReference type="Pfam" id="PF09269">
    <property type="entry name" value="DUF1967"/>
    <property type="match status" value="1"/>
</dbReference>
<dbReference type="InterPro" id="IPR045086">
    <property type="entry name" value="OBG_GTPase"/>
</dbReference>
<feature type="binding site" evidence="9">
    <location>
        <position position="173"/>
    </location>
    <ligand>
        <name>Mg(2+)</name>
        <dbReference type="ChEBI" id="CHEBI:18420"/>
    </ligand>
</feature>
<dbReference type="Pfam" id="PF01018">
    <property type="entry name" value="GTP1_OBG"/>
    <property type="match status" value="1"/>
</dbReference>